<evidence type="ECO:0000256" key="2">
    <source>
        <dbReference type="ARBA" id="ARBA00005811"/>
    </source>
</evidence>
<proteinExistence type="inferred from homology"/>
<sequence>MITRPLDLASKLRPPPRSMDTVFYANLVLLGLFFALFGSRFVISPSMELGSGNFALPVAENPAVTGASSTAVISVLGADMVFTADGRMTYGELSLWLPTQVARGGEQESRLLVRADARVAAQDLVRLSDMARAAGFSGVQLALENPRDVLQVQPNP</sequence>
<organism evidence="9 10">
    <name type="scientific">Actomonas aquatica</name>
    <dbReference type="NCBI Taxonomy" id="2866162"/>
    <lineage>
        <taxon>Bacteria</taxon>
        <taxon>Pseudomonadati</taxon>
        <taxon>Verrucomicrobiota</taxon>
        <taxon>Opitutia</taxon>
        <taxon>Opitutales</taxon>
        <taxon>Opitutaceae</taxon>
        <taxon>Actomonas</taxon>
    </lineage>
</organism>
<keyword evidence="4 7" id="KW-0812">Transmembrane</keyword>
<protein>
    <recommendedName>
        <fullName evidence="11">Biopolymer transporter ExbD</fullName>
    </recommendedName>
</protein>
<reference evidence="9 10" key="1">
    <citation type="submission" date="2021-08" db="EMBL/GenBank/DDBJ databases">
        <authorList>
            <person name="Zhang D."/>
            <person name="Zhang A."/>
            <person name="Wang L."/>
        </authorList>
    </citation>
    <scope>NUCLEOTIDE SEQUENCE [LARGE SCALE GENOMIC DNA]</scope>
    <source>
        <strain evidence="9 10">WL0086</strain>
    </source>
</reference>
<evidence type="ECO:0000256" key="8">
    <source>
        <dbReference type="SAM" id="Phobius"/>
    </source>
</evidence>
<evidence type="ECO:0000256" key="4">
    <source>
        <dbReference type="ARBA" id="ARBA00022692"/>
    </source>
</evidence>
<dbReference type="EMBL" id="CP139781">
    <property type="protein sequence ID" value="WRQ89688.1"/>
    <property type="molecule type" value="Genomic_DNA"/>
</dbReference>
<dbReference type="Gene3D" id="3.30.420.270">
    <property type="match status" value="1"/>
</dbReference>
<gene>
    <name evidence="9" type="ORF">K1X11_009740</name>
</gene>
<evidence type="ECO:0000256" key="3">
    <source>
        <dbReference type="ARBA" id="ARBA00022475"/>
    </source>
</evidence>
<comment type="subcellular location">
    <subcellularLocation>
        <location evidence="1">Cell membrane</location>
        <topology evidence="1">Single-pass membrane protein</topology>
    </subcellularLocation>
    <subcellularLocation>
        <location evidence="7">Cell membrane</location>
        <topology evidence="7">Single-pass type II membrane protein</topology>
    </subcellularLocation>
</comment>
<feature type="transmembrane region" description="Helical" evidence="8">
    <location>
        <begin position="21"/>
        <end position="43"/>
    </location>
</feature>
<keyword evidence="7" id="KW-0813">Transport</keyword>
<evidence type="ECO:0000256" key="5">
    <source>
        <dbReference type="ARBA" id="ARBA00022989"/>
    </source>
</evidence>
<keyword evidence="10" id="KW-1185">Reference proteome</keyword>
<dbReference type="InterPro" id="IPR003400">
    <property type="entry name" value="ExbD"/>
</dbReference>
<dbReference type="RefSeq" id="WP_221032149.1">
    <property type="nucleotide sequence ID" value="NZ_CP139781.1"/>
</dbReference>
<keyword evidence="6 8" id="KW-0472">Membrane</keyword>
<dbReference type="Pfam" id="PF02472">
    <property type="entry name" value="ExbD"/>
    <property type="match status" value="1"/>
</dbReference>
<evidence type="ECO:0000256" key="6">
    <source>
        <dbReference type="ARBA" id="ARBA00023136"/>
    </source>
</evidence>
<evidence type="ECO:0008006" key="11">
    <source>
        <dbReference type="Google" id="ProtNLM"/>
    </source>
</evidence>
<comment type="similarity">
    <text evidence="2 7">Belongs to the ExbD/TolR family.</text>
</comment>
<evidence type="ECO:0000313" key="9">
    <source>
        <dbReference type="EMBL" id="WRQ89688.1"/>
    </source>
</evidence>
<evidence type="ECO:0000256" key="7">
    <source>
        <dbReference type="RuleBase" id="RU003879"/>
    </source>
</evidence>
<dbReference type="Proteomes" id="UP000738431">
    <property type="component" value="Chromosome"/>
</dbReference>
<reference evidence="9 10" key="2">
    <citation type="submission" date="2023-12" db="EMBL/GenBank/DDBJ databases">
        <title>Description of an unclassified Opitutus bacterium of Verrucomicrobiota.</title>
        <authorList>
            <person name="Zhang D.-F."/>
        </authorList>
    </citation>
    <scope>NUCLEOTIDE SEQUENCE [LARGE SCALE GENOMIC DNA]</scope>
    <source>
        <strain evidence="9 10">WL0086</strain>
    </source>
</reference>
<name>A0ABZ1CDX5_9BACT</name>
<accession>A0ABZ1CDX5</accession>
<keyword evidence="5 8" id="KW-1133">Transmembrane helix</keyword>
<keyword evidence="7" id="KW-0653">Protein transport</keyword>
<evidence type="ECO:0000313" key="10">
    <source>
        <dbReference type="Proteomes" id="UP000738431"/>
    </source>
</evidence>
<keyword evidence="3" id="KW-1003">Cell membrane</keyword>
<evidence type="ECO:0000256" key="1">
    <source>
        <dbReference type="ARBA" id="ARBA00004162"/>
    </source>
</evidence>